<dbReference type="InterPro" id="IPR007492">
    <property type="entry name" value="LytTR_DNA-bd_dom"/>
</dbReference>
<dbReference type="EMBL" id="JAATIT010000001">
    <property type="protein sequence ID" value="NJB87861.1"/>
    <property type="molecule type" value="Genomic_DNA"/>
</dbReference>
<evidence type="ECO:0000313" key="4">
    <source>
        <dbReference type="Proteomes" id="UP000535078"/>
    </source>
</evidence>
<dbReference type="AlphaFoldDB" id="A0A7X5XPA8"/>
<dbReference type="SMART" id="SM00850">
    <property type="entry name" value="LytTR"/>
    <property type="match status" value="1"/>
</dbReference>
<comment type="caution">
    <text evidence="3">The sequence shown here is derived from an EMBL/GenBank/DDBJ whole genome shotgun (WGS) entry which is preliminary data.</text>
</comment>
<proteinExistence type="predicted"/>
<dbReference type="RefSeq" id="WP_167918278.1">
    <property type="nucleotide sequence ID" value="NZ_JAATIT010000001.1"/>
</dbReference>
<evidence type="ECO:0000313" key="3">
    <source>
        <dbReference type="EMBL" id="NJB87861.1"/>
    </source>
</evidence>
<dbReference type="Proteomes" id="UP000535078">
    <property type="component" value="Unassembled WGS sequence"/>
</dbReference>
<dbReference type="GO" id="GO:0000156">
    <property type="term" value="F:phosphorelay response regulator activity"/>
    <property type="evidence" value="ECO:0007669"/>
    <property type="project" value="InterPro"/>
</dbReference>
<name>A0A7X5XPA8_9SPHN</name>
<dbReference type="PANTHER" id="PTHR37299">
    <property type="entry name" value="TRANSCRIPTIONAL REGULATOR-RELATED"/>
    <property type="match status" value="1"/>
</dbReference>
<sequence>MQGYFVATYRGVPQEWWPTFGYTAAIYSIWAILSWPIIGAVIAIERRIRSGWRRVAAYILLWPVVVSAHVLLFAIIYWPFYRSENVATRWDMTSIMFVRNLDTNSLFYLAVAALTIAWIRWPRRQTKRAEVMRPADDDAVIVRSRGTIHRLPFDMIDWIGAAGDYAEIHSAGRTHLIEQSLTALAQRLPAEDFARIHRGALIRIDRVREIEPIGRGDAHVRLIGGQELRLSRRYRTNLAALLAPSPRPAEPAP</sequence>
<feature type="transmembrane region" description="Helical" evidence="1">
    <location>
        <begin position="56"/>
        <end position="81"/>
    </location>
</feature>
<keyword evidence="1" id="KW-0812">Transmembrane</keyword>
<dbReference type="PANTHER" id="PTHR37299:SF1">
    <property type="entry name" value="STAGE 0 SPORULATION PROTEIN A HOMOLOG"/>
    <property type="match status" value="1"/>
</dbReference>
<dbReference type="Pfam" id="PF04397">
    <property type="entry name" value="LytTR"/>
    <property type="match status" value="1"/>
</dbReference>
<keyword evidence="1" id="KW-0472">Membrane</keyword>
<protein>
    <recommendedName>
        <fullName evidence="2">HTH LytTR-type domain-containing protein</fullName>
    </recommendedName>
</protein>
<feature type="transmembrane region" description="Helical" evidence="1">
    <location>
        <begin position="101"/>
        <end position="119"/>
    </location>
</feature>
<keyword evidence="4" id="KW-1185">Reference proteome</keyword>
<dbReference type="GO" id="GO:0003677">
    <property type="term" value="F:DNA binding"/>
    <property type="evidence" value="ECO:0007669"/>
    <property type="project" value="InterPro"/>
</dbReference>
<evidence type="ECO:0000259" key="2">
    <source>
        <dbReference type="PROSITE" id="PS50930"/>
    </source>
</evidence>
<dbReference type="PROSITE" id="PS50930">
    <property type="entry name" value="HTH_LYTTR"/>
    <property type="match status" value="1"/>
</dbReference>
<feature type="domain" description="HTH LytTR-type" evidence="2">
    <location>
        <begin position="140"/>
        <end position="244"/>
    </location>
</feature>
<accession>A0A7X5XPA8</accession>
<keyword evidence="1" id="KW-1133">Transmembrane helix</keyword>
<gene>
    <name evidence="3" type="ORF">GGR90_000013</name>
</gene>
<dbReference type="InterPro" id="IPR046947">
    <property type="entry name" value="LytR-like"/>
</dbReference>
<dbReference type="Gene3D" id="2.40.50.1020">
    <property type="entry name" value="LytTr DNA-binding domain"/>
    <property type="match status" value="1"/>
</dbReference>
<reference evidence="3 4" key="1">
    <citation type="submission" date="2020-03" db="EMBL/GenBank/DDBJ databases">
        <title>Genomic Encyclopedia of Type Strains, Phase IV (KMG-IV): sequencing the most valuable type-strain genomes for metagenomic binning, comparative biology and taxonomic classification.</title>
        <authorList>
            <person name="Goeker M."/>
        </authorList>
    </citation>
    <scope>NUCLEOTIDE SEQUENCE [LARGE SCALE GENOMIC DNA]</scope>
    <source>
        <strain evidence="3 4">DSM 25229</strain>
    </source>
</reference>
<evidence type="ECO:0000256" key="1">
    <source>
        <dbReference type="SAM" id="Phobius"/>
    </source>
</evidence>
<feature type="transmembrane region" description="Helical" evidence="1">
    <location>
        <begin position="20"/>
        <end position="44"/>
    </location>
</feature>
<organism evidence="3 4">
    <name type="scientific">Sphingopyxis italica</name>
    <dbReference type="NCBI Taxonomy" id="1129133"/>
    <lineage>
        <taxon>Bacteria</taxon>
        <taxon>Pseudomonadati</taxon>
        <taxon>Pseudomonadota</taxon>
        <taxon>Alphaproteobacteria</taxon>
        <taxon>Sphingomonadales</taxon>
        <taxon>Sphingomonadaceae</taxon>
        <taxon>Sphingopyxis</taxon>
    </lineage>
</organism>